<gene>
    <name evidence="1" type="ORF">BGO89_12090</name>
</gene>
<reference evidence="1 2" key="1">
    <citation type="submission" date="2016-09" db="EMBL/GenBank/DDBJ databases">
        <title>Genome-resolved meta-omics ties microbial dynamics to process performance in biotechnology for thiocyanate degradation.</title>
        <authorList>
            <person name="Kantor R.S."/>
            <person name="Huddy R.J."/>
            <person name="Iyer R."/>
            <person name="Thomas B.C."/>
            <person name="Brown C.T."/>
            <person name="Anantharaman K."/>
            <person name="Tringe S."/>
            <person name="Hettich R.L."/>
            <person name="Harrison S.T."/>
            <person name="Banfield J.F."/>
        </authorList>
    </citation>
    <scope>NUCLEOTIDE SEQUENCE [LARGE SCALE GENOMIC DNA]</scope>
    <source>
        <strain evidence="1">59-99</strain>
    </source>
</reference>
<accession>A0A1M3KXU0</accession>
<dbReference type="Proteomes" id="UP000184233">
    <property type="component" value="Unassembled WGS sequence"/>
</dbReference>
<protein>
    <submittedName>
        <fullName evidence="1">Uncharacterized protein</fullName>
    </submittedName>
</protein>
<evidence type="ECO:0000313" key="2">
    <source>
        <dbReference type="Proteomes" id="UP000184233"/>
    </source>
</evidence>
<evidence type="ECO:0000313" key="1">
    <source>
        <dbReference type="EMBL" id="OJX57228.1"/>
    </source>
</evidence>
<comment type="caution">
    <text evidence="1">The sequence shown here is derived from an EMBL/GenBank/DDBJ whole genome shotgun (WGS) entry which is preliminary data.</text>
</comment>
<dbReference type="STRING" id="1895771.BGO89_12090"/>
<sequence>MSMNAGTKWFITILLGLSLGLAALFVWHRSSVNDVEGFYAVADSLLDVGDSEAAAIYFVKVEAYDTTKILRSAERIAQSIIMSPKLNPGRKRTMLFHFFKPGDTAGLSPVELDELAYTHPEITEPASTLYVVPGGWVVRAVFSANKMQPQSVKLAPSRFYMPRPGVKAYDLR</sequence>
<name>A0A1M3KXU0_9BACT</name>
<organism evidence="1 2">
    <name type="scientific">Candidatus Kapaibacterium thiocyanatum</name>
    <dbReference type="NCBI Taxonomy" id="1895771"/>
    <lineage>
        <taxon>Bacteria</taxon>
        <taxon>Pseudomonadati</taxon>
        <taxon>Candidatus Kapaibacteriota</taxon>
        <taxon>Candidatus Kapaibacteriia</taxon>
        <taxon>Candidatus Kapaibacteriales</taxon>
        <taxon>Candidatus Kapaibacteriaceae</taxon>
        <taxon>Candidatus Kapaibacterium</taxon>
    </lineage>
</organism>
<dbReference type="EMBL" id="MKVH01000024">
    <property type="protein sequence ID" value="OJX57228.1"/>
    <property type="molecule type" value="Genomic_DNA"/>
</dbReference>
<dbReference type="AlphaFoldDB" id="A0A1M3KXU0"/>
<proteinExistence type="predicted"/>